<protein>
    <submittedName>
        <fullName evidence="1">Uncharacterized protein</fullName>
    </submittedName>
</protein>
<dbReference type="EMBL" id="GBRH01215359">
    <property type="protein sequence ID" value="JAD82536.1"/>
    <property type="molecule type" value="Transcribed_RNA"/>
</dbReference>
<reference evidence="1" key="2">
    <citation type="journal article" date="2015" name="Data Brief">
        <title>Shoot transcriptome of the giant reed, Arundo donax.</title>
        <authorList>
            <person name="Barrero R.A."/>
            <person name="Guerrero F.D."/>
            <person name="Moolhuijzen P."/>
            <person name="Goolsby J.A."/>
            <person name="Tidwell J."/>
            <person name="Bellgard S.E."/>
            <person name="Bellgard M.I."/>
        </authorList>
    </citation>
    <scope>NUCLEOTIDE SEQUENCE</scope>
    <source>
        <tissue evidence="1">Shoot tissue taken approximately 20 cm above the soil surface</tissue>
    </source>
</reference>
<sequence>MFLQTRIWGLRVIWNSRSPMEVRHLFSLLMLRVEEKTLMLLISVVASQDRLVWAVQQEGS</sequence>
<name>A0A0A9D420_ARUDO</name>
<proteinExistence type="predicted"/>
<evidence type="ECO:0000313" key="1">
    <source>
        <dbReference type="EMBL" id="JAD82536.1"/>
    </source>
</evidence>
<reference evidence="1" key="1">
    <citation type="submission" date="2014-09" db="EMBL/GenBank/DDBJ databases">
        <authorList>
            <person name="Magalhaes I.L.F."/>
            <person name="Oliveira U."/>
            <person name="Santos F.R."/>
            <person name="Vidigal T.H.D.A."/>
            <person name="Brescovit A.D."/>
            <person name="Santos A.J."/>
        </authorList>
    </citation>
    <scope>NUCLEOTIDE SEQUENCE</scope>
    <source>
        <tissue evidence="1">Shoot tissue taken approximately 20 cm above the soil surface</tissue>
    </source>
</reference>
<dbReference type="AlphaFoldDB" id="A0A0A9D420"/>
<organism evidence="1">
    <name type="scientific">Arundo donax</name>
    <name type="common">Giant reed</name>
    <name type="synonym">Donax arundinaceus</name>
    <dbReference type="NCBI Taxonomy" id="35708"/>
    <lineage>
        <taxon>Eukaryota</taxon>
        <taxon>Viridiplantae</taxon>
        <taxon>Streptophyta</taxon>
        <taxon>Embryophyta</taxon>
        <taxon>Tracheophyta</taxon>
        <taxon>Spermatophyta</taxon>
        <taxon>Magnoliopsida</taxon>
        <taxon>Liliopsida</taxon>
        <taxon>Poales</taxon>
        <taxon>Poaceae</taxon>
        <taxon>PACMAD clade</taxon>
        <taxon>Arundinoideae</taxon>
        <taxon>Arundineae</taxon>
        <taxon>Arundo</taxon>
    </lineage>
</organism>
<accession>A0A0A9D420</accession>